<dbReference type="InterPro" id="IPR050471">
    <property type="entry name" value="AB_hydrolase"/>
</dbReference>
<evidence type="ECO:0000313" key="3">
    <source>
        <dbReference type="EMBL" id="SVD87019.1"/>
    </source>
</evidence>
<feature type="compositionally biased region" description="Basic and acidic residues" evidence="1">
    <location>
        <begin position="24"/>
        <end position="33"/>
    </location>
</feature>
<dbReference type="EMBL" id="UINC01178707">
    <property type="protein sequence ID" value="SVD87019.1"/>
    <property type="molecule type" value="Genomic_DNA"/>
</dbReference>
<dbReference type="Pfam" id="PF00561">
    <property type="entry name" value="Abhydrolase_1"/>
    <property type="match status" value="1"/>
</dbReference>
<reference evidence="3" key="1">
    <citation type="submission" date="2018-05" db="EMBL/GenBank/DDBJ databases">
        <authorList>
            <person name="Lanie J.A."/>
            <person name="Ng W.-L."/>
            <person name="Kazmierczak K.M."/>
            <person name="Andrzejewski T.M."/>
            <person name="Davidsen T.M."/>
            <person name="Wayne K.J."/>
            <person name="Tettelin H."/>
            <person name="Glass J.I."/>
            <person name="Rusch D."/>
            <person name="Podicherti R."/>
            <person name="Tsui H.-C.T."/>
            <person name="Winkler M.E."/>
        </authorList>
    </citation>
    <scope>NUCLEOTIDE SEQUENCE</scope>
</reference>
<dbReference type="SUPFAM" id="SSF53474">
    <property type="entry name" value="alpha/beta-Hydrolases"/>
    <property type="match status" value="1"/>
</dbReference>
<feature type="region of interest" description="Disordered" evidence="1">
    <location>
        <begin position="1"/>
        <end position="36"/>
    </location>
</feature>
<accession>A0A382YVQ1</accession>
<feature type="domain" description="AB hydrolase-1" evidence="2">
    <location>
        <begin position="59"/>
        <end position="192"/>
    </location>
</feature>
<dbReference type="GO" id="GO:0046503">
    <property type="term" value="P:glycerolipid catabolic process"/>
    <property type="evidence" value="ECO:0007669"/>
    <property type="project" value="TreeGrafter"/>
</dbReference>
<evidence type="ECO:0000259" key="2">
    <source>
        <dbReference type="Pfam" id="PF00561"/>
    </source>
</evidence>
<dbReference type="Gene3D" id="3.40.50.1820">
    <property type="entry name" value="alpha/beta hydrolase"/>
    <property type="match status" value="1"/>
</dbReference>
<feature type="non-terminal residue" evidence="3">
    <location>
        <position position="261"/>
    </location>
</feature>
<dbReference type="GO" id="GO:0004806">
    <property type="term" value="F:triacylglycerol lipase activity"/>
    <property type="evidence" value="ECO:0007669"/>
    <property type="project" value="TreeGrafter"/>
</dbReference>
<evidence type="ECO:0000256" key="1">
    <source>
        <dbReference type="SAM" id="MobiDB-lite"/>
    </source>
</evidence>
<feature type="non-terminal residue" evidence="3">
    <location>
        <position position="1"/>
    </location>
</feature>
<dbReference type="InterPro" id="IPR000073">
    <property type="entry name" value="AB_hydrolase_1"/>
</dbReference>
<dbReference type="InterPro" id="IPR029058">
    <property type="entry name" value="AB_hydrolase_fold"/>
</dbReference>
<protein>
    <recommendedName>
        <fullName evidence="2">AB hydrolase-1 domain-containing protein</fullName>
    </recommendedName>
</protein>
<gene>
    <name evidence="3" type="ORF">METZ01_LOCUS439873</name>
</gene>
<organism evidence="3">
    <name type="scientific">marine metagenome</name>
    <dbReference type="NCBI Taxonomy" id="408172"/>
    <lineage>
        <taxon>unclassified sequences</taxon>
        <taxon>metagenomes</taxon>
        <taxon>ecological metagenomes</taxon>
    </lineage>
</organism>
<dbReference type="AlphaFoldDB" id="A0A382YVQ1"/>
<proteinExistence type="predicted"/>
<dbReference type="PANTHER" id="PTHR43433">
    <property type="entry name" value="HYDROLASE, ALPHA/BETA FOLD FAMILY PROTEIN"/>
    <property type="match status" value="1"/>
</dbReference>
<dbReference type="PANTHER" id="PTHR43433:SF5">
    <property type="entry name" value="AB HYDROLASE-1 DOMAIN-CONTAINING PROTEIN"/>
    <property type="match status" value="1"/>
</dbReference>
<sequence>FHAIGGMGEGSELATDDDGSAGARLDRRRRESDNGPVSIVTLPSGIEICYESFGDPADPTLLLMHGLGSQLLVWEEGLCRLLADTGLHVVRYDHRDSGLSTVFDADGPPGGTSYDLSDMAADAVGLLDHLGLADAHVVGFSLGGMVAQMMAVEHPLRCRSLVSMGSTTGNREFGRPAEETLAAMLVPAPEDPDEAVAKDLADRRLWASVWHDDDHARAVFADYQARSPQPRHAYNRQRGAAVSMGDREAALATITVPTRVV</sequence>
<name>A0A382YVQ1_9ZZZZ</name>